<name>A0A2N9I434_FAGSY</name>
<evidence type="ECO:0000313" key="1">
    <source>
        <dbReference type="EMBL" id="SPD18779.1"/>
    </source>
</evidence>
<dbReference type="EMBL" id="OIVN01004691">
    <property type="protein sequence ID" value="SPD18779.1"/>
    <property type="molecule type" value="Genomic_DNA"/>
</dbReference>
<proteinExistence type="predicted"/>
<gene>
    <name evidence="1" type="ORF">FSB_LOCUS46661</name>
</gene>
<sequence length="53" mass="5511">MLPCVACRGAVRGALRAQLSVFLRGGGWLLAAPPPSGFSSLCWWTGGYGNNGM</sequence>
<dbReference type="AlphaFoldDB" id="A0A2N9I434"/>
<protein>
    <submittedName>
        <fullName evidence="1">Uncharacterized protein</fullName>
    </submittedName>
</protein>
<reference evidence="1" key="1">
    <citation type="submission" date="2018-02" db="EMBL/GenBank/DDBJ databases">
        <authorList>
            <person name="Cohen D.B."/>
            <person name="Kent A.D."/>
        </authorList>
    </citation>
    <scope>NUCLEOTIDE SEQUENCE</scope>
</reference>
<accession>A0A2N9I434</accession>
<organism evidence="1">
    <name type="scientific">Fagus sylvatica</name>
    <name type="common">Beechnut</name>
    <dbReference type="NCBI Taxonomy" id="28930"/>
    <lineage>
        <taxon>Eukaryota</taxon>
        <taxon>Viridiplantae</taxon>
        <taxon>Streptophyta</taxon>
        <taxon>Embryophyta</taxon>
        <taxon>Tracheophyta</taxon>
        <taxon>Spermatophyta</taxon>
        <taxon>Magnoliopsida</taxon>
        <taxon>eudicotyledons</taxon>
        <taxon>Gunneridae</taxon>
        <taxon>Pentapetalae</taxon>
        <taxon>rosids</taxon>
        <taxon>fabids</taxon>
        <taxon>Fagales</taxon>
        <taxon>Fagaceae</taxon>
        <taxon>Fagus</taxon>
    </lineage>
</organism>